<sequence>MQQDGLSFMGILEKSMSTQIKIKLPRVLGTVLDKVFSMSVPKAGSVRPPPTVLTLTKQTLLYFKAEACVGCDQLDMFVGRFAAAHQLDIRVIDARRGDLPEHGYGDQLILDADGRIRKGYGVYAFPTLIVTDPLGRIHAALVGGDIDEHTLGGRLKLA</sequence>
<dbReference type="SUPFAM" id="SSF52833">
    <property type="entry name" value="Thioredoxin-like"/>
    <property type="match status" value="1"/>
</dbReference>
<dbReference type="InterPro" id="IPR036249">
    <property type="entry name" value="Thioredoxin-like_sf"/>
</dbReference>
<evidence type="ECO:0000313" key="2">
    <source>
        <dbReference type="Proteomes" id="UP000077363"/>
    </source>
</evidence>
<dbReference type="EMBL" id="CP011387">
    <property type="protein sequence ID" value="ANE43732.1"/>
    <property type="molecule type" value="Genomic_DNA"/>
</dbReference>
<reference evidence="1 2" key="1">
    <citation type="submission" date="2015-01" db="EMBL/GenBank/DDBJ databases">
        <title>Deinococcus puniceus/DY1/ whole genome sequencing.</title>
        <authorList>
            <person name="Kim M.K."/>
            <person name="Srinivasan S."/>
            <person name="Lee J.-J."/>
        </authorList>
    </citation>
    <scope>NUCLEOTIDE SEQUENCE [LARGE SCALE GENOMIC DNA]</scope>
    <source>
        <strain evidence="1 2">DY1</strain>
    </source>
</reference>
<dbReference type="AlphaFoldDB" id="A0A172T9U7"/>
<gene>
    <name evidence="1" type="ORF">SU48_08085</name>
</gene>
<dbReference type="PATRIC" id="fig|1182568.3.peg.1679"/>
<protein>
    <recommendedName>
        <fullName evidence="3">Thioredoxin domain-containing protein</fullName>
    </recommendedName>
</protein>
<dbReference type="Proteomes" id="UP000077363">
    <property type="component" value="Chromosome"/>
</dbReference>
<dbReference type="KEGG" id="dpu:SU48_08085"/>
<evidence type="ECO:0000313" key="1">
    <source>
        <dbReference type="EMBL" id="ANE43732.1"/>
    </source>
</evidence>
<keyword evidence="2" id="KW-1185">Reference proteome</keyword>
<accession>A0A172T9U7</accession>
<dbReference type="STRING" id="1182568.SU48_08085"/>
<dbReference type="Gene3D" id="3.40.30.10">
    <property type="entry name" value="Glutaredoxin"/>
    <property type="match status" value="1"/>
</dbReference>
<organism evidence="1 2">
    <name type="scientific">Deinococcus puniceus</name>
    <dbReference type="NCBI Taxonomy" id="1182568"/>
    <lineage>
        <taxon>Bacteria</taxon>
        <taxon>Thermotogati</taxon>
        <taxon>Deinococcota</taxon>
        <taxon>Deinococci</taxon>
        <taxon>Deinococcales</taxon>
        <taxon>Deinococcaceae</taxon>
        <taxon>Deinococcus</taxon>
    </lineage>
</organism>
<name>A0A172T9U7_9DEIO</name>
<evidence type="ECO:0008006" key="3">
    <source>
        <dbReference type="Google" id="ProtNLM"/>
    </source>
</evidence>
<proteinExistence type="predicted"/>